<dbReference type="OrthoDB" id="429427at2759"/>
<sequence length="726" mass="82028">MEERSWREQLQQRYGDQQAHTSSSIATPDSSLFRKKRRSREQRAALLTSVQEPTEDDFVSLDVTHVQPRGALTQTTSYEAGPHPSSRLPREEDEIGLGEDEHAAYTEATERIPLGRQAERQRKMERRRQMRTLIDAVEGKEEEEDDIAIVVRRPRPTTKLAPGLTATPTSKSTRIYEEDAFAMQADALPAMADAMEEDQEEAEAHDAWERAQLQRMGLDTTTADNDDTKRSSRPSAPVPMVAALPTPTSCLARIQARLTTLSERATERETTMQQAEKELQSIETEETTLKEEVEALETKAAWMTEMEAFIETVATFLDVKSPMLETLEHNSLALLVDRTLTRQRARWLALEDAMALVYGVSSASLEVILSSSASARQPRPMDANGAWNDPRREERRRHAYEPQDTSAQWLTETERRDFLAAKADVLEQQQQLLADVQAAAFRDPAAPDTPDSLVERFHTWRERFTKEYDLAWGGLALANVWEFWARYEMAVWDPCWCAQQDEEVRLLGPPAGLDGFAWEHALQAYMDRATLPRGGDEEALSTLVANTVAPRLTALAEQGAYDPWSLVETQAMLQLVEQASYLLDNDQWRYQAMLRAYLHVLEAHTQAVANAMRTPPTYAGAPMHPDTIIMRQRIVHMLYTLALSTLRWGVHLTGPHAPAWKDDEGTRYEACADNILSCVWNAMAEAVPDITYADLVSNLCAAWPAPTMCADLYSRFTAWQHNAAQR</sequence>
<feature type="region of interest" description="Disordered" evidence="4">
    <location>
        <begin position="68"/>
        <end position="92"/>
    </location>
</feature>
<protein>
    <submittedName>
        <fullName evidence="5">Gcfc-domain-containing protein</fullName>
    </submittedName>
</protein>
<evidence type="ECO:0000256" key="4">
    <source>
        <dbReference type="SAM" id="MobiDB-lite"/>
    </source>
</evidence>
<evidence type="ECO:0000256" key="3">
    <source>
        <dbReference type="SAM" id="Coils"/>
    </source>
</evidence>
<comment type="caution">
    <text evidence="5">The sequence shown here is derived from an EMBL/GenBank/DDBJ whole genome shotgun (WGS) entry which is preliminary data.</text>
</comment>
<feature type="coiled-coil region" evidence="3">
    <location>
        <begin position="258"/>
        <end position="299"/>
    </location>
</feature>
<feature type="region of interest" description="Disordered" evidence="4">
    <location>
        <begin position="372"/>
        <end position="404"/>
    </location>
</feature>
<dbReference type="InterPro" id="IPR012890">
    <property type="entry name" value="GCFC2-like"/>
</dbReference>
<dbReference type="VEuPathDB" id="FungiDB:Malapachy_3869"/>
<name>A0A0M8MJZ6_9BASI</name>
<dbReference type="PANTHER" id="PTHR12214">
    <property type="entry name" value="GC-RICH SEQUENCE DNA-BINDING FACTOR"/>
    <property type="match status" value="1"/>
</dbReference>
<dbReference type="PANTHER" id="PTHR12214:SF0">
    <property type="entry name" value="LD29489P"/>
    <property type="match status" value="1"/>
</dbReference>
<keyword evidence="6" id="KW-1185">Reference proteome</keyword>
<keyword evidence="2" id="KW-0539">Nucleus</keyword>
<dbReference type="RefSeq" id="XP_017991638.1">
    <property type="nucleotide sequence ID" value="XM_018138328.1"/>
</dbReference>
<dbReference type="STRING" id="77020.A0A0M8MJZ6"/>
<dbReference type="Pfam" id="PF15458">
    <property type="entry name" value="NTR2"/>
    <property type="match status" value="2"/>
</dbReference>
<dbReference type="InterPro" id="IPR028211">
    <property type="entry name" value="Ntr2"/>
</dbReference>
<proteinExistence type="predicted"/>
<dbReference type="EMBL" id="LGAV01000004">
    <property type="protein sequence ID" value="KOS14006.1"/>
    <property type="molecule type" value="Genomic_DNA"/>
</dbReference>
<evidence type="ECO:0000256" key="2">
    <source>
        <dbReference type="ARBA" id="ARBA00023242"/>
    </source>
</evidence>
<feature type="region of interest" description="Disordered" evidence="4">
    <location>
        <begin position="219"/>
        <end position="242"/>
    </location>
</feature>
<accession>A0A0M8MJZ6</accession>
<feature type="region of interest" description="Disordered" evidence="4">
    <location>
        <begin position="1"/>
        <end position="51"/>
    </location>
</feature>
<dbReference type="Proteomes" id="UP000037751">
    <property type="component" value="Unassembled WGS sequence"/>
</dbReference>
<gene>
    <name evidence="5" type="ORF">Malapachy_3869</name>
</gene>
<organism evidence="5 6">
    <name type="scientific">Malassezia pachydermatis</name>
    <dbReference type="NCBI Taxonomy" id="77020"/>
    <lineage>
        <taxon>Eukaryota</taxon>
        <taxon>Fungi</taxon>
        <taxon>Dikarya</taxon>
        <taxon>Basidiomycota</taxon>
        <taxon>Ustilaginomycotina</taxon>
        <taxon>Malasseziomycetes</taxon>
        <taxon>Malasseziales</taxon>
        <taxon>Malasseziaceae</taxon>
        <taxon>Malassezia</taxon>
    </lineage>
</organism>
<dbReference type="GO" id="GO:0003677">
    <property type="term" value="F:DNA binding"/>
    <property type="evidence" value="ECO:0007669"/>
    <property type="project" value="InterPro"/>
</dbReference>
<dbReference type="GeneID" id="28730204"/>
<comment type="subcellular location">
    <subcellularLocation>
        <location evidence="1">Nucleus</location>
    </subcellularLocation>
</comment>
<reference evidence="5 6" key="1">
    <citation type="submission" date="2015-07" db="EMBL/GenBank/DDBJ databases">
        <title>Draft Genome Sequence of Malassezia furfur CBS1878 and Malassezia pachydermatis CBS1879.</title>
        <authorList>
            <person name="Triana S."/>
            <person name="Ohm R."/>
            <person name="Gonzalez A."/>
            <person name="DeCock H."/>
            <person name="Restrepo S."/>
            <person name="Celis A."/>
        </authorList>
    </citation>
    <scope>NUCLEOTIDE SEQUENCE [LARGE SCALE GENOMIC DNA]</scope>
    <source>
        <strain evidence="5 6">CBS 1879</strain>
    </source>
</reference>
<dbReference type="AlphaFoldDB" id="A0A0M8MJZ6"/>
<dbReference type="GO" id="GO:0000390">
    <property type="term" value="P:spliceosomal complex disassembly"/>
    <property type="evidence" value="ECO:0007669"/>
    <property type="project" value="InterPro"/>
</dbReference>
<feature type="compositionally biased region" description="Polar residues" evidence="4">
    <location>
        <begin position="8"/>
        <end position="30"/>
    </location>
</feature>
<evidence type="ECO:0000313" key="5">
    <source>
        <dbReference type="EMBL" id="KOS14006.1"/>
    </source>
</evidence>
<evidence type="ECO:0000313" key="6">
    <source>
        <dbReference type="Proteomes" id="UP000037751"/>
    </source>
</evidence>
<evidence type="ECO:0000256" key="1">
    <source>
        <dbReference type="ARBA" id="ARBA00004123"/>
    </source>
</evidence>
<dbReference type="GO" id="GO:0071008">
    <property type="term" value="C:U2-type post-mRNA release spliceosomal complex"/>
    <property type="evidence" value="ECO:0007669"/>
    <property type="project" value="InterPro"/>
</dbReference>
<keyword evidence="3" id="KW-0175">Coiled coil</keyword>